<organism evidence="1 2">
    <name type="scientific">Pararge aegeria aegeria</name>
    <dbReference type="NCBI Taxonomy" id="348720"/>
    <lineage>
        <taxon>Eukaryota</taxon>
        <taxon>Metazoa</taxon>
        <taxon>Ecdysozoa</taxon>
        <taxon>Arthropoda</taxon>
        <taxon>Hexapoda</taxon>
        <taxon>Insecta</taxon>
        <taxon>Pterygota</taxon>
        <taxon>Neoptera</taxon>
        <taxon>Endopterygota</taxon>
        <taxon>Lepidoptera</taxon>
        <taxon>Glossata</taxon>
        <taxon>Ditrysia</taxon>
        <taxon>Papilionoidea</taxon>
        <taxon>Nymphalidae</taxon>
        <taxon>Satyrinae</taxon>
        <taxon>Satyrini</taxon>
        <taxon>Parargina</taxon>
        <taxon>Pararge</taxon>
    </lineage>
</organism>
<reference evidence="1" key="1">
    <citation type="submission" date="2022-03" db="EMBL/GenBank/DDBJ databases">
        <authorList>
            <person name="Lindestad O."/>
        </authorList>
    </citation>
    <scope>NUCLEOTIDE SEQUENCE</scope>
</reference>
<dbReference type="Proteomes" id="UP000838756">
    <property type="component" value="Unassembled WGS sequence"/>
</dbReference>
<dbReference type="AlphaFoldDB" id="A0A8S4QUL3"/>
<evidence type="ECO:0000313" key="1">
    <source>
        <dbReference type="EMBL" id="CAH2216978.1"/>
    </source>
</evidence>
<dbReference type="EMBL" id="CAKXAJ010017616">
    <property type="protein sequence ID" value="CAH2216978.1"/>
    <property type="molecule type" value="Genomic_DNA"/>
</dbReference>
<keyword evidence="2" id="KW-1185">Reference proteome</keyword>
<protein>
    <submittedName>
        <fullName evidence="1">Jg26047 protein</fullName>
    </submittedName>
</protein>
<name>A0A8S4QUL3_9NEOP</name>
<comment type="caution">
    <text evidence="1">The sequence shown here is derived from an EMBL/GenBank/DDBJ whole genome shotgun (WGS) entry which is preliminary data.</text>
</comment>
<proteinExistence type="predicted"/>
<sequence length="150" mass="16520">MYDFRIFSGLFRRKASAVVGYNLTDKDVPLSDVAFRHDLLQWLETLRSGGGGTAGVTDESPEAARRALEQCAQHRAASLDACAATIAHGEALLQDLRHAGFLTMFSFKVEASDIIHTENAHNLERGGLEVRHGIRSRPLESEAEILTTRD</sequence>
<dbReference type="OrthoDB" id="10256089at2759"/>
<gene>
    <name evidence="1" type="primary">jg26047</name>
    <name evidence="1" type="ORF">PAEG_LOCUS4924</name>
</gene>
<evidence type="ECO:0000313" key="2">
    <source>
        <dbReference type="Proteomes" id="UP000838756"/>
    </source>
</evidence>
<accession>A0A8S4QUL3</accession>